<feature type="compositionally biased region" description="Polar residues" evidence="5">
    <location>
        <begin position="19"/>
        <end position="29"/>
    </location>
</feature>
<feature type="compositionally biased region" description="Low complexity" evidence="5">
    <location>
        <begin position="1"/>
        <end position="18"/>
    </location>
</feature>
<evidence type="ECO:0000256" key="4">
    <source>
        <dbReference type="SAM" id="Coils"/>
    </source>
</evidence>
<comment type="similarity">
    <text evidence="1">Belongs to the ATG14 family.</text>
</comment>
<evidence type="ECO:0000256" key="2">
    <source>
        <dbReference type="ARBA" id="ARBA00013807"/>
    </source>
</evidence>
<dbReference type="GeneID" id="37271445"/>
<evidence type="ECO:0000313" key="6">
    <source>
        <dbReference type="EMBL" id="PWO00455.1"/>
    </source>
</evidence>
<dbReference type="AlphaFoldDB" id="A0A316ZHE3"/>
<feature type="compositionally biased region" description="Low complexity" evidence="5">
    <location>
        <begin position="119"/>
        <end position="129"/>
    </location>
</feature>
<feature type="region of interest" description="Disordered" evidence="5">
    <location>
        <begin position="1"/>
        <end position="31"/>
    </location>
</feature>
<evidence type="ECO:0000256" key="3">
    <source>
        <dbReference type="ARBA" id="ARBA00023054"/>
    </source>
</evidence>
<accession>A0A316ZHE3</accession>
<dbReference type="OrthoDB" id="16772at2759"/>
<reference evidence="6 7" key="1">
    <citation type="journal article" date="2018" name="Mol. Biol. Evol.">
        <title>Broad Genomic Sampling Reveals a Smut Pathogenic Ancestry of the Fungal Clade Ustilaginomycotina.</title>
        <authorList>
            <person name="Kijpornyongpan T."/>
            <person name="Mondo S.J."/>
            <person name="Barry K."/>
            <person name="Sandor L."/>
            <person name="Lee J."/>
            <person name="Lipzen A."/>
            <person name="Pangilinan J."/>
            <person name="LaButti K."/>
            <person name="Hainaut M."/>
            <person name="Henrissat B."/>
            <person name="Grigoriev I.V."/>
            <person name="Spatafora J.W."/>
            <person name="Aime M.C."/>
        </authorList>
    </citation>
    <scope>NUCLEOTIDE SEQUENCE [LARGE SCALE GENOMIC DNA]</scope>
    <source>
        <strain evidence="6 7">MCA 4186</strain>
    </source>
</reference>
<dbReference type="PANTHER" id="PTHR15157:SF5">
    <property type="entry name" value="UV RADIATION RESISTANCE-ASSOCIATED GENE PROTEIN"/>
    <property type="match status" value="1"/>
</dbReference>
<feature type="region of interest" description="Disordered" evidence="5">
    <location>
        <begin position="109"/>
        <end position="141"/>
    </location>
</feature>
<evidence type="ECO:0000256" key="1">
    <source>
        <dbReference type="ARBA" id="ARBA00009574"/>
    </source>
</evidence>
<keyword evidence="7" id="KW-1185">Reference proteome</keyword>
<feature type="region of interest" description="Disordered" evidence="5">
    <location>
        <begin position="588"/>
        <end position="607"/>
    </location>
</feature>
<feature type="compositionally biased region" description="Basic and acidic residues" evidence="5">
    <location>
        <begin position="198"/>
        <end position="218"/>
    </location>
</feature>
<evidence type="ECO:0000256" key="5">
    <source>
        <dbReference type="SAM" id="MobiDB-lite"/>
    </source>
</evidence>
<dbReference type="RefSeq" id="XP_025600733.1">
    <property type="nucleotide sequence ID" value="XM_025743901.1"/>
</dbReference>
<dbReference type="InterPro" id="IPR018791">
    <property type="entry name" value="UV_resistance/autophagy_Atg14"/>
</dbReference>
<dbReference type="Proteomes" id="UP000245946">
    <property type="component" value="Unassembled WGS sequence"/>
</dbReference>
<proteinExistence type="inferred from homology"/>
<feature type="compositionally biased region" description="Basic and acidic residues" evidence="5">
    <location>
        <begin position="166"/>
        <end position="181"/>
    </location>
</feature>
<dbReference type="EMBL" id="KZ819285">
    <property type="protein sequence ID" value="PWO00455.1"/>
    <property type="molecule type" value="Genomic_DNA"/>
</dbReference>
<dbReference type="Pfam" id="PF10186">
    <property type="entry name" value="ATG14"/>
    <property type="match status" value="1"/>
</dbReference>
<name>A0A316ZHE3_9BASI</name>
<dbReference type="PANTHER" id="PTHR15157">
    <property type="entry name" value="UV RADIATION RESISTANCE-ASSOCIATED GENE PROTEIN"/>
    <property type="match status" value="1"/>
</dbReference>
<dbReference type="GO" id="GO:0000149">
    <property type="term" value="F:SNARE binding"/>
    <property type="evidence" value="ECO:0007669"/>
    <property type="project" value="TreeGrafter"/>
</dbReference>
<feature type="region of interest" description="Disordered" evidence="5">
    <location>
        <begin position="640"/>
        <end position="746"/>
    </location>
</feature>
<feature type="compositionally biased region" description="Low complexity" evidence="5">
    <location>
        <begin position="710"/>
        <end position="724"/>
    </location>
</feature>
<sequence>MSAPSSSAAAAAAGPSAGWQPQQQVQQHNDAAAAAAGAAGTSTTTALCVQCHTPQTRFYCADPCLTKRLAAHRTDVARLAAMRDRARAWAEAALGDAATARLPRRYEPLGDPFGEPEEASAVGSSSALSLPPPSPVAGHAARAAKARRAALLLEIEAAQLATSEAREREAASREQLHERAKALRQRRQALASARRILRGPDAHSETRRSPGAWPERKTAAGAEALDPATSSPDAVRLRAEIEALQTRSAEVAAELARARAARAREALSIFAVSPPSASFANAGGLSSTSAAALARAQRSRERYLPNAAAAAAPMPGAFDLRGRAALPAQTGIAAAASAALATASSAKSNDWSIVGLVLPVPDDIRRFPREATNGAVTHTAHLLHILSAYLGIQLPFAVASAVGASTIRPHPLWSISSGRKASLHLSSSAYSVLAAPPPGTSGGGVAALGASTLSTLESFVQLPGGTHFSWGLASALYPNAGNASPQSTDNAARAAKPAAPVEDPARAAAREFCDALTMLAYNAAYLAHTQGVRIDVGMAAGSSLRLISRAVGSAELGSRAHTTQHQPAHIAHLSFPELDYAALHRAHNPEERGEAAEASKRSSRKGPKLLEESYVDAGQAAASILNIKAAEGTPAKAAVAAPAASNNARPIEGRKTAAARPDLKSSVLPVRGPHPSAVTAAPADLSFLSTHKARPDKSAGKSTRAEALGAASRRSAATTPAATPQGEPRKSAAAKPAASPSSAGGVLFNGVVVGAGDLGGPGDAASSARRDKVRNIDDEWHVL</sequence>
<protein>
    <recommendedName>
        <fullName evidence="2">Autophagy-related protein 14</fullName>
    </recommendedName>
</protein>
<dbReference type="GO" id="GO:0035493">
    <property type="term" value="P:SNARE complex assembly"/>
    <property type="evidence" value="ECO:0007669"/>
    <property type="project" value="TreeGrafter"/>
</dbReference>
<feature type="region of interest" description="Disordered" evidence="5">
    <location>
        <begin position="166"/>
        <end position="231"/>
    </location>
</feature>
<dbReference type="GO" id="GO:0032991">
    <property type="term" value="C:protein-containing complex"/>
    <property type="evidence" value="ECO:0007669"/>
    <property type="project" value="UniProtKB-ARBA"/>
</dbReference>
<gene>
    <name evidence="6" type="ORF">FA09DRAFT_336585</name>
</gene>
<evidence type="ECO:0000313" key="7">
    <source>
        <dbReference type="Proteomes" id="UP000245946"/>
    </source>
</evidence>
<keyword evidence="3 4" id="KW-0175">Coiled coil</keyword>
<dbReference type="GO" id="GO:0005768">
    <property type="term" value="C:endosome"/>
    <property type="evidence" value="ECO:0007669"/>
    <property type="project" value="TreeGrafter"/>
</dbReference>
<feature type="compositionally biased region" description="Basic and acidic residues" evidence="5">
    <location>
        <begin position="588"/>
        <end position="600"/>
    </location>
</feature>
<feature type="coiled-coil region" evidence="4">
    <location>
        <begin position="234"/>
        <end position="261"/>
    </location>
</feature>
<organism evidence="6 7">
    <name type="scientific">Tilletiopsis washingtonensis</name>
    <dbReference type="NCBI Taxonomy" id="58919"/>
    <lineage>
        <taxon>Eukaryota</taxon>
        <taxon>Fungi</taxon>
        <taxon>Dikarya</taxon>
        <taxon>Basidiomycota</taxon>
        <taxon>Ustilaginomycotina</taxon>
        <taxon>Exobasidiomycetes</taxon>
        <taxon>Entylomatales</taxon>
        <taxon>Entylomatales incertae sedis</taxon>
        <taxon>Tilletiopsis</taxon>
    </lineage>
</organism>
<feature type="compositionally biased region" description="Low complexity" evidence="5">
    <location>
        <begin position="731"/>
        <end position="743"/>
    </location>
</feature>
<dbReference type="GO" id="GO:0000323">
    <property type="term" value="C:lytic vacuole"/>
    <property type="evidence" value="ECO:0007669"/>
    <property type="project" value="TreeGrafter"/>
</dbReference>